<feature type="coiled-coil region" evidence="1">
    <location>
        <begin position="246"/>
        <end position="280"/>
    </location>
</feature>
<feature type="compositionally biased region" description="Basic and acidic residues" evidence="2">
    <location>
        <begin position="29"/>
        <end position="48"/>
    </location>
</feature>
<evidence type="ECO:0000313" key="3">
    <source>
        <dbReference type="EMBL" id="CAF3742205.1"/>
    </source>
</evidence>
<evidence type="ECO:0000256" key="2">
    <source>
        <dbReference type="SAM" id="MobiDB-lite"/>
    </source>
</evidence>
<proteinExistence type="predicted"/>
<evidence type="ECO:0000313" key="4">
    <source>
        <dbReference type="Proteomes" id="UP000663874"/>
    </source>
</evidence>
<sequence length="466" mass="52616">MNKRKQHLSDFYNLSKKNISATSYMDDENSSHDDHETLSLHPLEKEKSNSTTLSEFDNLIFLPMTERSSTNPSLTTSNDPDVCPTANQGFTQRRTTMEPLPINEINLSKSSIICEKSKSIVNTHHYSTQTSMDKSNEQMSIQMNRNITMIQPPTNRPISNLSNVSCLNANAGQIKPVHVSKSTIVLNTAVNENRTNHIGSQNINSFNTNRSVINFSNTNSQTNAVQPSTSMVLKMRSADIRSSREFRDLEKTNRELTNKVNNLKLALKKVMKQKKKMAETHMLKPGAPFWNELPAFMNAHSNMYKGDGRTIQQVGAELGLNATLIKRVQQDAVKPDKIAMNVWRTICPTREDQLEVKSIKNIPPSTIRNIYTFARLCLPRCDLDFKKVRSDIAASLRLAHFHAKSSGNVPMIEDAPMNQNEDAAMNQNDDDDSDDCEELAHDLESLLENDIDIDSIMEDLDEDEEN</sequence>
<name>A0A818XL56_9BILA</name>
<dbReference type="EMBL" id="CAJOBE010001421">
    <property type="protein sequence ID" value="CAF3742205.1"/>
    <property type="molecule type" value="Genomic_DNA"/>
</dbReference>
<reference evidence="3" key="1">
    <citation type="submission" date="2021-02" db="EMBL/GenBank/DDBJ databases">
        <authorList>
            <person name="Nowell W R."/>
        </authorList>
    </citation>
    <scope>NUCLEOTIDE SEQUENCE</scope>
</reference>
<comment type="caution">
    <text evidence="3">The sequence shown here is derived from an EMBL/GenBank/DDBJ whole genome shotgun (WGS) entry which is preliminary data.</text>
</comment>
<dbReference type="Proteomes" id="UP000663874">
    <property type="component" value="Unassembled WGS sequence"/>
</dbReference>
<organism evidence="3 4">
    <name type="scientific">Rotaria sordida</name>
    <dbReference type="NCBI Taxonomy" id="392033"/>
    <lineage>
        <taxon>Eukaryota</taxon>
        <taxon>Metazoa</taxon>
        <taxon>Spiralia</taxon>
        <taxon>Gnathifera</taxon>
        <taxon>Rotifera</taxon>
        <taxon>Eurotatoria</taxon>
        <taxon>Bdelloidea</taxon>
        <taxon>Philodinida</taxon>
        <taxon>Philodinidae</taxon>
        <taxon>Rotaria</taxon>
    </lineage>
</organism>
<gene>
    <name evidence="3" type="ORF">FNK824_LOCUS11750</name>
</gene>
<evidence type="ECO:0000256" key="1">
    <source>
        <dbReference type="SAM" id="Coils"/>
    </source>
</evidence>
<protein>
    <submittedName>
        <fullName evidence="3">Uncharacterized protein</fullName>
    </submittedName>
</protein>
<keyword evidence="1" id="KW-0175">Coiled coil</keyword>
<accession>A0A818XL56</accession>
<dbReference type="AlphaFoldDB" id="A0A818XL56"/>
<feature type="region of interest" description="Disordered" evidence="2">
    <location>
        <begin position="24"/>
        <end position="50"/>
    </location>
</feature>